<evidence type="ECO:0000313" key="3">
    <source>
        <dbReference type="Proteomes" id="UP000694562"/>
    </source>
</evidence>
<dbReference type="Ensembl" id="ENSFTIT00000007233.1">
    <property type="protein sequence ID" value="ENSFTIP00000006925.1"/>
    <property type="gene ID" value="ENSFTIG00000004731.1"/>
</dbReference>
<evidence type="ECO:0000256" key="1">
    <source>
        <dbReference type="SAM" id="MobiDB-lite"/>
    </source>
</evidence>
<reference evidence="2" key="1">
    <citation type="submission" date="2025-08" db="UniProtKB">
        <authorList>
            <consortium name="Ensembl"/>
        </authorList>
    </citation>
    <scope>IDENTIFICATION</scope>
</reference>
<dbReference type="Proteomes" id="UP000694562">
    <property type="component" value="Unplaced"/>
</dbReference>
<accession>A0A8C4U224</accession>
<name>A0A8C4U224_FALTI</name>
<feature type="region of interest" description="Disordered" evidence="1">
    <location>
        <begin position="1"/>
        <end position="27"/>
    </location>
</feature>
<feature type="compositionally biased region" description="Low complexity" evidence="1">
    <location>
        <begin position="17"/>
        <end position="27"/>
    </location>
</feature>
<proteinExistence type="predicted"/>
<evidence type="ECO:0000313" key="2">
    <source>
        <dbReference type="Ensembl" id="ENSFTIP00000006925.1"/>
    </source>
</evidence>
<dbReference type="AlphaFoldDB" id="A0A8C4U224"/>
<reference evidence="2" key="2">
    <citation type="submission" date="2025-09" db="UniProtKB">
        <authorList>
            <consortium name="Ensembl"/>
        </authorList>
    </citation>
    <scope>IDENTIFICATION</scope>
</reference>
<feature type="compositionally biased region" description="Polar residues" evidence="1">
    <location>
        <begin position="1"/>
        <end position="10"/>
    </location>
</feature>
<sequence length="107" mass="11569">MSSSSLQTAPAQVPHEAASPASKPAPASALLSPQVLPAACSSIGFLWEKELVAKNNYFSKTVEEKLTAYIEANEEKQKADTAAKLKDLPVRHQIVQNLSVNLFHLIN</sequence>
<keyword evidence="3" id="KW-1185">Reference proteome</keyword>
<protein>
    <submittedName>
        <fullName evidence="2">Uncharacterized protein</fullName>
    </submittedName>
</protein>
<organism evidence="2 3">
    <name type="scientific">Falco tinnunculus</name>
    <name type="common">Common kestrel</name>
    <dbReference type="NCBI Taxonomy" id="100819"/>
    <lineage>
        <taxon>Eukaryota</taxon>
        <taxon>Metazoa</taxon>
        <taxon>Chordata</taxon>
        <taxon>Craniata</taxon>
        <taxon>Vertebrata</taxon>
        <taxon>Euteleostomi</taxon>
        <taxon>Archelosauria</taxon>
        <taxon>Archosauria</taxon>
        <taxon>Dinosauria</taxon>
        <taxon>Saurischia</taxon>
        <taxon>Theropoda</taxon>
        <taxon>Coelurosauria</taxon>
        <taxon>Aves</taxon>
        <taxon>Neognathae</taxon>
        <taxon>Neoaves</taxon>
        <taxon>Telluraves</taxon>
        <taxon>Australaves</taxon>
        <taxon>Falconiformes</taxon>
        <taxon>Falconidae</taxon>
        <taxon>Falco</taxon>
    </lineage>
</organism>